<reference evidence="10" key="2">
    <citation type="journal article" date="2021" name="PeerJ">
        <title>Extensive microbial diversity within the chicken gut microbiome revealed by metagenomics and culture.</title>
        <authorList>
            <person name="Gilroy R."/>
            <person name="Ravi A."/>
            <person name="Getino M."/>
            <person name="Pursley I."/>
            <person name="Horton D.L."/>
            <person name="Alikhan N.F."/>
            <person name="Baker D."/>
            <person name="Gharbi K."/>
            <person name="Hall N."/>
            <person name="Watson M."/>
            <person name="Adriaenssens E.M."/>
            <person name="Foster-Nyarko E."/>
            <person name="Jarju S."/>
            <person name="Secka A."/>
            <person name="Antonio M."/>
            <person name="Oren A."/>
            <person name="Chaudhuri R.R."/>
            <person name="La Ragione R."/>
            <person name="Hildebrand F."/>
            <person name="Pallen M.J."/>
        </authorList>
    </citation>
    <scope>NUCLEOTIDE SEQUENCE</scope>
    <source>
        <strain evidence="10">CHK121-14286</strain>
    </source>
</reference>
<evidence type="ECO:0000256" key="7">
    <source>
        <dbReference type="ARBA" id="ARBA00023136"/>
    </source>
</evidence>
<feature type="transmembrane region" description="Helical" evidence="8">
    <location>
        <begin position="12"/>
        <end position="38"/>
    </location>
</feature>
<keyword evidence="3 8" id="KW-0813">Transport</keyword>
<evidence type="ECO:0000313" key="11">
    <source>
        <dbReference type="Proteomes" id="UP000824200"/>
    </source>
</evidence>
<evidence type="ECO:0000313" key="10">
    <source>
        <dbReference type="EMBL" id="HIR66079.1"/>
    </source>
</evidence>
<evidence type="ECO:0000256" key="8">
    <source>
        <dbReference type="RuleBase" id="RU363032"/>
    </source>
</evidence>
<protein>
    <submittedName>
        <fullName evidence="10">ABC transporter permease</fullName>
    </submittedName>
</protein>
<dbReference type="PANTHER" id="PTHR42929:SF1">
    <property type="entry name" value="INNER MEMBRANE ABC TRANSPORTER PERMEASE PROTEIN YDCU-RELATED"/>
    <property type="match status" value="1"/>
</dbReference>
<keyword evidence="6 8" id="KW-1133">Transmembrane helix</keyword>
<evidence type="ECO:0000256" key="4">
    <source>
        <dbReference type="ARBA" id="ARBA00022475"/>
    </source>
</evidence>
<name>A0A9D1J7X2_9BACT</name>
<reference evidence="10" key="1">
    <citation type="submission" date="2020-10" db="EMBL/GenBank/DDBJ databases">
        <authorList>
            <person name="Gilroy R."/>
        </authorList>
    </citation>
    <scope>NUCLEOTIDE SEQUENCE</scope>
    <source>
        <strain evidence="10">CHK121-14286</strain>
    </source>
</reference>
<dbReference type="PANTHER" id="PTHR42929">
    <property type="entry name" value="INNER MEMBRANE ABC TRANSPORTER PERMEASE PROTEIN YDCU-RELATED-RELATED"/>
    <property type="match status" value="1"/>
</dbReference>
<accession>A0A9D1J7X2</accession>
<feature type="transmembrane region" description="Helical" evidence="8">
    <location>
        <begin position="119"/>
        <end position="140"/>
    </location>
</feature>
<proteinExistence type="inferred from homology"/>
<dbReference type="Pfam" id="PF00528">
    <property type="entry name" value="BPD_transp_1"/>
    <property type="match status" value="1"/>
</dbReference>
<comment type="similarity">
    <text evidence="2">Belongs to the binding-protein-dependent transport system permease family. CysTW subfamily.</text>
</comment>
<feature type="domain" description="ABC transmembrane type-1" evidence="9">
    <location>
        <begin position="61"/>
        <end position="249"/>
    </location>
</feature>
<dbReference type="EMBL" id="DVHL01000036">
    <property type="protein sequence ID" value="HIR66079.1"/>
    <property type="molecule type" value="Genomic_DNA"/>
</dbReference>
<dbReference type="InterPro" id="IPR035906">
    <property type="entry name" value="MetI-like_sf"/>
</dbReference>
<keyword evidence="5 8" id="KW-0812">Transmembrane</keyword>
<feature type="transmembrane region" description="Helical" evidence="8">
    <location>
        <begin position="95"/>
        <end position="113"/>
    </location>
</feature>
<dbReference type="InterPro" id="IPR000515">
    <property type="entry name" value="MetI-like"/>
</dbReference>
<dbReference type="SUPFAM" id="SSF161098">
    <property type="entry name" value="MetI-like"/>
    <property type="match status" value="1"/>
</dbReference>
<evidence type="ECO:0000256" key="6">
    <source>
        <dbReference type="ARBA" id="ARBA00022989"/>
    </source>
</evidence>
<dbReference type="GO" id="GO:0055085">
    <property type="term" value="P:transmembrane transport"/>
    <property type="evidence" value="ECO:0007669"/>
    <property type="project" value="InterPro"/>
</dbReference>
<dbReference type="PROSITE" id="PS50928">
    <property type="entry name" value="ABC_TM1"/>
    <property type="match status" value="1"/>
</dbReference>
<evidence type="ECO:0000256" key="1">
    <source>
        <dbReference type="ARBA" id="ARBA00004651"/>
    </source>
</evidence>
<keyword evidence="4" id="KW-1003">Cell membrane</keyword>
<comment type="caution">
    <text evidence="10">The sequence shown here is derived from an EMBL/GenBank/DDBJ whole genome shotgun (WGS) entry which is preliminary data.</text>
</comment>
<evidence type="ECO:0000256" key="3">
    <source>
        <dbReference type="ARBA" id="ARBA00022448"/>
    </source>
</evidence>
<organism evidence="10 11">
    <name type="scientific">Candidatus Fimimonas gallinarum</name>
    <dbReference type="NCBI Taxonomy" id="2840821"/>
    <lineage>
        <taxon>Bacteria</taxon>
        <taxon>Pseudomonadati</taxon>
        <taxon>Myxococcota</taxon>
        <taxon>Myxococcia</taxon>
        <taxon>Myxococcales</taxon>
        <taxon>Cystobacterineae</taxon>
        <taxon>Myxococcaceae</taxon>
        <taxon>Myxococcaceae incertae sedis</taxon>
        <taxon>Candidatus Fimimonas</taxon>
    </lineage>
</organism>
<comment type="subcellular location">
    <subcellularLocation>
        <location evidence="1 8">Cell membrane</location>
        <topology evidence="1 8">Multi-pass membrane protein</topology>
    </subcellularLocation>
</comment>
<dbReference type="AlphaFoldDB" id="A0A9D1J7X2"/>
<sequence length="262" mass="28745">MKTSRLHFSRKVLAYPYMAFLIVFVVTPLVLILINAFVADGQLTFQNFADFFTDSGSLTVLGNSLVIGLVTTVICLAIGYPVAYILVKYHASSKVFVLLFILPMWVNFLIRTLSLKSIFLSLDISLGMGTVVFGMVYNYLPYMILPLHTTLLSIDHGYIEAAEDLGADRITVLLKTVLPLSVPGIISGITMTFIPAISTFAISELLSNRQIYLFGDSINTKFTVAQNFGVGSVMSLVMLALVIVANVLVNIVNKDDNVRSTL</sequence>
<dbReference type="Proteomes" id="UP000824200">
    <property type="component" value="Unassembled WGS sequence"/>
</dbReference>
<dbReference type="GO" id="GO:0005886">
    <property type="term" value="C:plasma membrane"/>
    <property type="evidence" value="ECO:0007669"/>
    <property type="project" value="UniProtKB-SubCell"/>
</dbReference>
<dbReference type="CDD" id="cd06261">
    <property type="entry name" value="TM_PBP2"/>
    <property type="match status" value="1"/>
</dbReference>
<keyword evidence="7 8" id="KW-0472">Membrane</keyword>
<evidence type="ECO:0000256" key="2">
    <source>
        <dbReference type="ARBA" id="ARBA00007069"/>
    </source>
</evidence>
<evidence type="ECO:0000259" key="9">
    <source>
        <dbReference type="PROSITE" id="PS50928"/>
    </source>
</evidence>
<feature type="transmembrane region" description="Helical" evidence="8">
    <location>
        <begin position="58"/>
        <end position="83"/>
    </location>
</feature>
<dbReference type="Gene3D" id="1.10.3720.10">
    <property type="entry name" value="MetI-like"/>
    <property type="match status" value="1"/>
</dbReference>
<evidence type="ECO:0000256" key="5">
    <source>
        <dbReference type="ARBA" id="ARBA00022692"/>
    </source>
</evidence>
<feature type="transmembrane region" description="Helical" evidence="8">
    <location>
        <begin position="228"/>
        <end position="252"/>
    </location>
</feature>
<gene>
    <name evidence="10" type="ORF">IAC95_04300</name>
</gene>
<feature type="transmembrane region" description="Helical" evidence="8">
    <location>
        <begin position="177"/>
        <end position="202"/>
    </location>
</feature>